<evidence type="ECO:0000313" key="4">
    <source>
        <dbReference type="Proteomes" id="UP000663937"/>
    </source>
</evidence>
<proteinExistence type="predicted"/>
<evidence type="ECO:0000256" key="1">
    <source>
        <dbReference type="SAM" id="MobiDB-lite"/>
    </source>
</evidence>
<feature type="domain" description="YgjP-like metallopeptidase" evidence="2">
    <location>
        <begin position="95"/>
        <end position="155"/>
    </location>
</feature>
<protein>
    <submittedName>
        <fullName evidence="3">M48 family metallopeptidase</fullName>
    </submittedName>
</protein>
<dbReference type="InterPro" id="IPR053136">
    <property type="entry name" value="UTP_pyrophosphatase-like"/>
</dbReference>
<accession>A0A8A4ZF36</accession>
<organism evidence="3 4">
    <name type="scientific">Pengzhenrongella sicca</name>
    <dbReference type="NCBI Taxonomy" id="2819238"/>
    <lineage>
        <taxon>Bacteria</taxon>
        <taxon>Bacillati</taxon>
        <taxon>Actinomycetota</taxon>
        <taxon>Actinomycetes</taxon>
        <taxon>Micrococcales</taxon>
        <taxon>Pengzhenrongella</taxon>
    </lineage>
</organism>
<gene>
    <name evidence="3" type="ORF">J4E96_03065</name>
</gene>
<feature type="region of interest" description="Disordered" evidence="1">
    <location>
        <begin position="175"/>
        <end position="194"/>
    </location>
</feature>
<dbReference type="InterPro" id="IPR002725">
    <property type="entry name" value="YgjP-like_metallopeptidase"/>
</dbReference>
<name>A0A8A4ZF36_9MICO</name>
<evidence type="ECO:0000259" key="2">
    <source>
        <dbReference type="Pfam" id="PF01863"/>
    </source>
</evidence>
<dbReference type="EMBL" id="CP071868">
    <property type="protein sequence ID" value="QTE30021.1"/>
    <property type="molecule type" value="Genomic_DNA"/>
</dbReference>
<dbReference type="Proteomes" id="UP000663937">
    <property type="component" value="Chromosome"/>
</dbReference>
<dbReference type="PANTHER" id="PTHR30399">
    <property type="entry name" value="UNCHARACTERIZED PROTEIN YGJP"/>
    <property type="match status" value="1"/>
</dbReference>
<evidence type="ECO:0000313" key="3">
    <source>
        <dbReference type="EMBL" id="QTE30021.1"/>
    </source>
</evidence>
<dbReference type="KEGG" id="psic:J4E96_03065"/>
<dbReference type="CDD" id="cd07344">
    <property type="entry name" value="M48_yhfN_like"/>
    <property type="match status" value="1"/>
</dbReference>
<dbReference type="Pfam" id="PF01863">
    <property type="entry name" value="YgjP-like"/>
    <property type="match status" value="1"/>
</dbReference>
<keyword evidence="4" id="KW-1185">Reference proteome</keyword>
<dbReference type="PANTHER" id="PTHR30399:SF1">
    <property type="entry name" value="UTP PYROPHOSPHATASE"/>
    <property type="match status" value="1"/>
</dbReference>
<dbReference type="RefSeq" id="WP_227424336.1">
    <property type="nucleotide sequence ID" value="NZ_CP071868.1"/>
</dbReference>
<dbReference type="Gene3D" id="3.30.2010.10">
    <property type="entry name" value="Metalloproteases ('zincins'), catalytic domain"/>
    <property type="match status" value="1"/>
</dbReference>
<dbReference type="AlphaFoldDB" id="A0A8A4ZF36"/>
<sequence>MNPKDPPGPVEVRRSRNRLRTVTAYRDGDRVVVAIPARFTGAQEREWVRRMVARLADQERRRRPSDEELATRALELSTRYLAGQAIPASVNWSTNQGRRWGSCTPADGTIRISTRVRGMPRWVIDYVLLHELAHLLHIGHGPEFWATLEDYPRTERARGFLEGVTFGEERVARGDPELGAGQLGSPELEPATAGSVDGNAVELSEAVDLASDEVDDALPVQL</sequence>
<reference evidence="3" key="1">
    <citation type="submission" date="2021-03" db="EMBL/GenBank/DDBJ databases">
        <title>Pengzhenrongella sicca gen. nov., sp. nov., a new member of suborder Micrococcineae isolated from High-Arctic tundra soil.</title>
        <authorList>
            <person name="Peng F."/>
        </authorList>
    </citation>
    <scope>NUCLEOTIDE SEQUENCE</scope>
    <source>
        <strain evidence="3">LRZ-2</strain>
    </source>
</reference>